<dbReference type="KEGG" id="htu:Htur_1224"/>
<dbReference type="GO" id="GO:0004360">
    <property type="term" value="F:glutamine-fructose-6-phosphate transaminase (isomerizing) activity"/>
    <property type="evidence" value="ECO:0007669"/>
    <property type="project" value="UniProtKB-UniRule"/>
</dbReference>
<dbReference type="PROSITE" id="PS51464">
    <property type="entry name" value="SIS"/>
    <property type="match status" value="2"/>
</dbReference>
<evidence type="ECO:0000256" key="10">
    <source>
        <dbReference type="ARBA" id="ARBA00055466"/>
    </source>
</evidence>
<dbReference type="InterPro" id="IPR035466">
    <property type="entry name" value="GlmS/AgaS_SIS"/>
</dbReference>
<dbReference type="CDD" id="cd05008">
    <property type="entry name" value="SIS_GlmS_GlmD_1"/>
    <property type="match status" value="1"/>
</dbReference>
<dbReference type="eggNOG" id="arCOG00057">
    <property type="taxonomic scope" value="Archaea"/>
</dbReference>
<comment type="subcellular location">
    <subcellularLocation>
        <location evidence="2 11">Cytoplasm</location>
    </subcellularLocation>
</comment>
<evidence type="ECO:0000256" key="11">
    <source>
        <dbReference type="HAMAP-Rule" id="MF_00164"/>
    </source>
</evidence>
<comment type="function">
    <text evidence="10 11">Catalyzes the first step in hexosamine metabolism, converting fructose-6P into glucosamine-6P using glutamine as a nitrogen source.</text>
</comment>
<evidence type="ECO:0000256" key="7">
    <source>
        <dbReference type="ARBA" id="ARBA00022679"/>
    </source>
</evidence>
<accession>D2RP81</accession>
<gene>
    <name evidence="11" type="primary">glmS</name>
    <name evidence="14" type="ordered locus">Htur_1224</name>
</gene>
<dbReference type="Proteomes" id="UP000001903">
    <property type="component" value="Chromosome"/>
</dbReference>
<dbReference type="GO" id="GO:0005975">
    <property type="term" value="P:carbohydrate metabolic process"/>
    <property type="evidence" value="ECO:0007669"/>
    <property type="project" value="UniProtKB-UniRule"/>
</dbReference>
<dbReference type="GO" id="GO:0006487">
    <property type="term" value="P:protein N-linked glycosylation"/>
    <property type="evidence" value="ECO:0007669"/>
    <property type="project" value="TreeGrafter"/>
</dbReference>
<feature type="domain" description="Glutamine amidotransferase type-2" evidence="12">
    <location>
        <begin position="2"/>
        <end position="218"/>
    </location>
</feature>
<dbReference type="CDD" id="cd00714">
    <property type="entry name" value="GFAT"/>
    <property type="match status" value="1"/>
</dbReference>
<comment type="subunit">
    <text evidence="11">Homodimer.</text>
</comment>
<evidence type="ECO:0000313" key="15">
    <source>
        <dbReference type="Proteomes" id="UP000001903"/>
    </source>
</evidence>
<dbReference type="GO" id="GO:0005737">
    <property type="term" value="C:cytoplasm"/>
    <property type="evidence" value="ECO:0007669"/>
    <property type="project" value="UniProtKB-SubCell"/>
</dbReference>
<keyword evidence="8" id="KW-0677">Repeat</keyword>
<dbReference type="STRING" id="543526.Htur_1224"/>
<sequence>MCGIIGYTGNGGDVLDVLMNGLSGLEYRGYDSAGVAVTDSSLAIHKREGEVSALESAVSDSTIEGLAGIGHTRWSTHGPPSDANAHPHTDCGSRVAVVHNGIIENYQELRRELEADGHEFTSETDTEVVPHLIASALETGADREEAFRAAVRRIEGSYAVAAVFDGSETVYAARHESPLVLGIGDDGHYLASDVPAFIEYTDRVVYLEDGQFARVNPSGIVVTDEQGAVVETAVERVEWDPEDAGKSGYDHYMLKEIHEQPKAIRQCLRERVTELDSTVVVEELADLELSEPVQFVACGTSYHAAMFGAELLRERGIPAQTFLASEFGTDRVPIDESSLVVGVTQSGETADTMRALREANSVGATTLALTNTVGSSAARECDHVMYIRAGPEIGVAATKTFASQQVALAMLSSVLSAESSPAFVERLRALPDQIQQVLDESDARAVAETYEDSDAYFFIGRGFNESVALEGALKMKEITYKHAEGFAAGELKHGPLALVTDRTPVFALVTSERDAAKTLGNVQEVKARDAPVIAVTDVPEKVSEYADHVLEVPSAGPRFTPVLANIQLQLVSYWVANRLGRSIDKPRNLAKSVTVE</sequence>
<dbReference type="FunFam" id="3.40.50.10490:FF:000001">
    <property type="entry name" value="Glutamine--fructose-6-phosphate aminotransferase [isomerizing]"/>
    <property type="match status" value="1"/>
</dbReference>
<dbReference type="Gene3D" id="3.40.50.10490">
    <property type="entry name" value="Glucose-6-phosphate isomerase like protein, domain 1"/>
    <property type="match status" value="2"/>
</dbReference>
<feature type="active site" description="Nucleophile; for GATase activity" evidence="11">
    <location>
        <position position="2"/>
    </location>
</feature>
<dbReference type="RefSeq" id="WP_012942421.1">
    <property type="nucleotide sequence ID" value="NC_013743.1"/>
</dbReference>
<comment type="catalytic activity">
    <reaction evidence="1 11">
        <text>D-fructose 6-phosphate + L-glutamine = D-glucosamine 6-phosphate + L-glutamate</text>
        <dbReference type="Rhea" id="RHEA:13237"/>
        <dbReference type="ChEBI" id="CHEBI:29985"/>
        <dbReference type="ChEBI" id="CHEBI:58359"/>
        <dbReference type="ChEBI" id="CHEBI:58725"/>
        <dbReference type="ChEBI" id="CHEBI:61527"/>
        <dbReference type="EC" id="2.6.1.16"/>
    </reaction>
</comment>
<evidence type="ECO:0000256" key="1">
    <source>
        <dbReference type="ARBA" id="ARBA00001031"/>
    </source>
</evidence>
<name>D2RP81_HALTV</name>
<evidence type="ECO:0000313" key="14">
    <source>
        <dbReference type="EMBL" id="ADB60115.1"/>
    </source>
</evidence>
<keyword evidence="5 11" id="KW-0963">Cytoplasm</keyword>
<dbReference type="Pfam" id="PF01380">
    <property type="entry name" value="SIS"/>
    <property type="match status" value="2"/>
</dbReference>
<dbReference type="GO" id="GO:0006047">
    <property type="term" value="P:UDP-N-acetylglucosamine metabolic process"/>
    <property type="evidence" value="ECO:0007669"/>
    <property type="project" value="TreeGrafter"/>
</dbReference>
<dbReference type="EMBL" id="CP001860">
    <property type="protein sequence ID" value="ADB60115.1"/>
    <property type="molecule type" value="Genomic_DNA"/>
</dbReference>
<dbReference type="InterPro" id="IPR005855">
    <property type="entry name" value="GFAT"/>
</dbReference>
<dbReference type="FunFam" id="3.60.20.10:FF:000006">
    <property type="entry name" value="Glutamine--fructose-6-phosphate aminotransferase [isomerizing]"/>
    <property type="match status" value="1"/>
</dbReference>
<evidence type="ECO:0000259" key="13">
    <source>
        <dbReference type="PROSITE" id="PS51464"/>
    </source>
</evidence>
<dbReference type="GO" id="GO:0006002">
    <property type="term" value="P:fructose 6-phosphate metabolic process"/>
    <property type="evidence" value="ECO:0007669"/>
    <property type="project" value="TreeGrafter"/>
</dbReference>
<dbReference type="NCBIfam" id="NF001484">
    <property type="entry name" value="PRK00331.1"/>
    <property type="match status" value="1"/>
</dbReference>
<dbReference type="InterPro" id="IPR047084">
    <property type="entry name" value="GFAT_N"/>
</dbReference>
<protein>
    <recommendedName>
        <fullName evidence="4 11">Glutamine--fructose-6-phosphate aminotransferase [isomerizing]</fullName>
        <ecNumber evidence="3 11">2.6.1.16</ecNumber>
    </recommendedName>
    <alternativeName>
        <fullName evidence="11">D-fructose-6-phosphate amidotransferase</fullName>
    </alternativeName>
    <alternativeName>
        <fullName evidence="11">GFAT</fullName>
    </alternativeName>
    <alternativeName>
        <fullName evidence="11">Glucosamine-6-phosphate synthase</fullName>
    </alternativeName>
    <alternativeName>
        <fullName evidence="11">Hexosephosphate aminotransferase</fullName>
    </alternativeName>
    <alternativeName>
        <fullName evidence="11">L-glutamine--D-fructose-6-phosphate amidotransferase</fullName>
    </alternativeName>
</protein>
<dbReference type="CDD" id="cd05009">
    <property type="entry name" value="SIS_GlmS_GlmD_2"/>
    <property type="match status" value="1"/>
</dbReference>
<evidence type="ECO:0000256" key="5">
    <source>
        <dbReference type="ARBA" id="ARBA00022490"/>
    </source>
</evidence>
<keyword evidence="7 11" id="KW-0808">Transferase</keyword>
<evidence type="ECO:0000256" key="6">
    <source>
        <dbReference type="ARBA" id="ARBA00022576"/>
    </source>
</evidence>
<evidence type="ECO:0000256" key="4">
    <source>
        <dbReference type="ARBA" id="ARBA00016090"/>
    </source>
</evidence>
<dbReference type="HAMAP" id="MF_00164">
    <property type="entry name" value="GlmS"/>
    <property type="match status" value="1"/>
</dbReference>
<dbReference type="InterPro" id="IPR029055">
    <property type="entry name" value="Ntn_hydrolases_N"/>
</dbReference>
<dbReference type="InterPro" id="IPR001347">
    <property type="entry name" value="SIS_dom"/>
</dbReference>
<dbReference type="PROSITE" id="PS51278">
    <property type="entry name" value="GATASE_TYPE_2"/>
    <property type="match status" value="1"/>
</dbReference>
<evidence type="ECO:0000256" key="8">
    <source>
        <dbReference type="ARBA" id="ARBA00022737"/>
    </source>
</evidence>
<reference evidence="14 15" key="1">
    <citation type="journal article" date="2010" name="Stand. Genomic Sci.">
        <title>Complete genome sequence of Haloterrigena turkmenica type strain (4k).</title>
        <authorList>
            <person name="Saunders E."/>
            <person name="Tindall B.J."/>
            <person name="Fahnrich R."/>
            <person name="Lapidus A."/>
            <person name="Copeland A."/>
            <person name="Del Rio T.G."/>
            <person name="Lucas S."/>
            <person name="Chen F."/>
            <person name="Tice H."/>
            <person name="Cheng J.F."/>
            <person name="Han C."/>
            <person name="Detter J.C."/>
            <person name="Bruce D."/>
            <person name="Goodwin L."/>
            <person name="Chain P."/>
            <person name="Pitluck S."/>
            <person name="Pati A."/>
            <person name="Ivanova N."/>
            <person name="Mavromatis K."/>
            <person name="Chen A."/>
            <person name="Palaniappan K."/>
            <person name="Land M."/>
            <person name="Hauser L."/>
            <person name="Chang Y.J."/>
            <person name="Jeffries C.D."/>
            <person name="Brettin T."/>
            <person name="Rohde M."/>
            <person name="Goker M."/>
            <person name="Bristow J."/>
            <person name="Eisen J.A."/>
            <person name="Markowitz V."/>
            <person name="Hugenholtz P."/>
            <person name="Klenk H.P."/>
            <person name="Kyrpides N.C."/>
        </authorList>
    </citation>
    <scope>NUCLEOTIDE SEQUENCE [LARGE SCALE GENOMIC DNA]</scope>
    <source>
        <strain evidence="15">ATCC 51198 / DSM 5511 / JCM 9101 / NCIMB 13204 / VKM B-1734 / 4k</strain>
    </source>
</reference>
<organism evidence="14 15">
    <name type="scientific">Haloterrigena turkmenica (strain ATCC 51198 / DSM 5511 / JCM 9101 / NCIMB 13204 / VKM B-1734 / 4k)</name>
    <name type="common">Halococcus turkmenicus</name>
    <dbReference type="NCBI Taxonomy" id="543526"/>
    <lineage>
        <taxon>Archaea</taxon>
        <taxon>Methanobacteriati</taxon>
        <taxon>Methanobacteriota</taxon>
        <taxon>Stenosarchaea group</taxon>
        <taxon>Halobacteria</taxon>
        <taxon>Halobacteriales</taxon>
        <taxon>Natrialbaceae</taxon>
        <taxon>Haloterrigena</taxon>
    </lineage>
</organism>
<dbReference type="AlphaFoldDB" id="D2RP81"/>
<dbReference type="Pfam" id="PF13522">
    <property type="entry name" value="GATase_6"/>
    <property type="match status" value="1"/>
</dbReference>
<dbReference type="OrthoDB" id="372195at2157"/>
<dbReference type="PANTHER" id="PTHR10937:SF0">
    <property type="entry name" value="GLUTAMINE--FRUCTOSE-6-PHOSPHATE TRANSAMINASE (ISOMERIZING)"/>
    <property type="match status" value="1"/>
</dbReference>
<dbReference type="InterPro" id="IPR035490">
    <property type="entry name" value="GlmS/FrlB_SIS"/>
</dbReference>
<keyword evidence="15" id="KW-1185">Reference proteome</keyword>
<feature type="domain" description="SIS" evidence="13">
    <location>
        <begin position="446"/>
        <end position="586"/>
    </location>
</feature>
<dbReference type="GeneID" id="8741814"/>
<dbReference type="SUPFAM" id="SSF53697">
    <property type="entry name" value="SIS domain"/>
    <property type="match status" value="1"/>
</dbReference>
<dbReference type="GO" id="GO:0097367">
    <property type="term" value="F:carbohydrate derivative binding"/>
    <property type="evidence" value="ECO:0007669"/>
    <property type="project" value="InterPro"/>
</dbReference>
<dbReference type="SUPFAM" id="SSF56235">
    <property type="entry name" value="N-terminal nucleophile aminohydrolases (Ntn hydrolases)"/>
    <property type="match status" value="1"/>
</dbReference>
<dbReference type="NCBIfam" id="TIGR01135">
    <property type="entry name" value="glmS"/>
    <property type="match status" value="1"/>
</dbReference>
<evidence type="ECO:0000256" key="9">
    <source>
        <dbReference type="ARBA" id="ARBA00022962"/>
    </source>
</evidence>
<keyword evidence="6 11" id="KW-0032">Aminotransferase</keyword>
<dbReference type="HOGENOM" id="CLU_012520_7_1_2"/>
<dbReference type="EC" id="2.6.1.16" evidence="3 11"/>
<dbReference type="Gene3D" id="3.60.20.10">
    <property type="entry name" value="Glutamine Phosphoribosylpyrophosphate, subunit 1, domain 1"/>
    <property type="match status" value="1"/>
</dbReference>
<keyword evidence="9" id="KW-0315">Glutamine amidotransferase</keyword>
<dbReference type="InterPro" id="IPR017932">
    <property type="entry name" value="GATase_2_dom"/>
</dbReference>
<dbReference type="PANTHER" id="PTHR10937">
    <property type="entry name" value="GLUCOSAMINE--FRUCTOSE-6-PHOSPHATE AMINOTRANSFERASE, ISOMERIZING"/>
    <property type="match status" value="1"/>
</dbReference>
<feature type="active site" description="For Fru-6P isomerization activity" evidence="11">
    <location>
        <position position="591"/>
    </location>
</feature>
<feature type="domain" description="SIS" evidence="13">
    <location>
        <begin position="280"/>
        <end position="421"/>
    </location>
</feature>
<dbReference type="InterPro" id="IPR046348">
    <property type="entry name" value="SIS_dom_sf"/>
</dbReference>
<feature type="initiator methionine" description="Removed" evidence="11">
    <location>
        <position position="1"/>
    </location>
</feature>
<evidence type="ECO:0000256" key="2">
    <source>
        <dbReference type="ARBA" id="ARBA00004496"/>
    </source>
</evidence>
<evidence type="ECO:0000256" key="3">
    <source>
        <dbReference type="ARBA" id="ARBA00012916"/>
    </source>
</evidence>
<evidence type="ECO:0000259" key="12">
    <source>
        <dbReference type="PROSITE" id="PS51278"/>
    </source>
</evidence>
<proteinExistence type="inferred from homology"/>